<evidence type="ECO:0000313" key="2">
    <source>
        <dbReference type="Proteomes" id="UP000297597"/>
    </source>
</evidence>
<dbReference type="Gene3D" id="3.30.360.40">
    <property type="entry name" value="YwmB-like"/>
    <property type="match status" value="1"/>
</dbReference>
<gene>
    <name evidence="1" type="ORF">Pmgp_00024</name>
</gene>
<accession>A0A4Y7RXC6</accession>
<dbReference type="InterPro" id="IPR014794">
    <property type="entry name" value="DUF1779"/>
</dbReference>
<organism evidence="1 2">
    <name type="scientific">Pelotomaculum propionicicum</name>
    <dbReference type="NCBI Taxonomy" id="258475"/>
    <lineage>
        <taxon>Bacteria</taxon>
        <taxon>Bacillati</taxon>
        <taxon>Bacillota</taxon>
        <taxon>Clostridia</taxon>
        <taxon>Eubacteriales</taxon>
        <taxon>Desulfotomaculaceae</taxon>
        <taxon>Pelotomaculum</taxon>
    </lineage>
</organism>
<evidence type="ECO:0000313" key="1">
    <source>
        <dbReference type="EMBL" id="TEB13624.1"/>
    </source>
</evidence>
<protein>
    <recommendedName>
        <fullName evidence="3">TATA-box binding protein</fullName>
    </recommendedName>
</protein>
<evidence type="ECO:0008006" key="3">
    <source>
        <dbReference type="Google" id="ProtNLM"/>
    </source>
</evidence>
<reference evidence="1 2" key="1">
    <citation type="journal article" date="2018" name="Environ. Microbiol.">
        <title>Novel energy conservation strategies and behaviour of Pelotomaculum schinkii driving syntrophic propionate catabolism.</title>
        <authorList>
            <person name="Hidalgo-Ahumada C.A.P."/>
            <person name="Nobu M.K."/>
            <person name="Narihiro T."/>
            <person name="Tamaki H."/>
            <person name="Liu W.T."/>
            <person name="Kamagata Y."/>
            <person name="Stams A.J.M."/>
            <person name="Imachi H."/>
            <person name="Sousa D.Z."/>
        </authorList>
    </citation>
    <scope>NUCLEOTIDE SEQUENCE [LARGE SCALE GENOMIC DNA]</scope>
    <source>
        <strain evidence="1 2">MGP</strain>
    </source>
</reference>
<dbReference type="Pfam" id="PF08680">
    <property type="entry name" value="DUF1779"/>
    <property type="match status" value="1"/>
</dbReference>
<keyword evidence="2" id="KW-1185">Reference proteome</keyword>
<name>A0A4Y7RXC6_9FIRM</name>
<dbReference type="RefSeq" id="WP_192902695.1">
    <property type="nucleotide sequence ID" value="NZ_QFFZ01000001.1"/>
</dbReference>
<dbReference type="SUPFAM" id="SSF143842">
    <property type="entry name" value="YwmB-like"/>
    <property type="match status" value="1"/>
</dbReference>
<dbReference type="Proteomes" id="UP000297597">
    <property type="component" value="Unassembled WGS sequence"/>
</dbReference>
<comment type="caution">
    <text evidence="1">The sequence shown here is derived from an EMBL/GenBank/DDBJ whole genome shotgun (WGS) entry which is preliminary data.</text>
</comment>
<dbReference type="AlphaFoldDB" id="A0A4Y7RXC6"/>
<proteinExistence type="predicted"/>
<dbReference type="InterPro" id="IPR036209">
    <property type="entry name" value="YwmB-like_sf"/>
</dbReference>
<dbReference type="EMBL" id="QFFZ01000001">
    <property type="protein sequence ID" value="TEB13624.1"/>
    <property type="molecule type" value="Genomic_DNA"/>
</dbReference>
<sequence length="265" mass="28946">MLKKELIKRLQSRKKALWVAVGMLIAVSFSVLAFSPACKEFFSSYREEAVLLKIIKSSGAELKSINITGWVRVDDKTAGAFEPETLAGMVAARLNVSETGRKAAGWQNQFARGAKVEGLVKGEHTVSVMGQVMEPRQGETVSHIMVVFDGKTSRTAGNYKSRISSVLDGYGDSRVALTCAGTINNELNKDELLETAERIMTQAGAAVHEKTIKDNLVSLTGFSPKFAEDITYAGKEINLNVALRCDPVEHVTYVYAASPVIYTEY</sequence>